<evidence type="ECO:0000313" key="3">
    <source>
        <dbReference type="Proteomes" id="UP000823913"/>
    </source>
</evidence>
<dbReference type="GO" id="GO:0008705">
    <property type="term" value="F:methionine synthase activity"/>
    <property type="evidence" value="ECO:0007669"/>
    <property type="project" value="InterPro"/>
</dbReference>
<reference evidence="2" key="1">
    <citation type="submission" date="2020-10" db="EMBL/GenBank/DDBJ databases">
        <authorList>
            <person name="Gilroy R."/>
        </authorList>
    </citation>
    <scope>NUCLEOTIDE SEQUENCE</scope>
    <source>
        <strain evidence="2">ChiW16-3235</strain>
    </source>
</reference>
<feature type="domain" description="AdoMet activation" evidence="1">
    <location>
        <begin position="83"/>
        <end position="192"/>
    </location>
</feature>
<dbReference type="AlphaFoldDB" id="A0A9D1J912"/>
<organism evidence="2 3">
    <name type="scientific">Candidatus Coproplasma avicola</name>
    <dbReference type="NCBI Taxonomy" id="2840744"/>
    <lineage>
        <taxon>Bacteria</taxon>
        <taxon>Bacillati</taxon>
        <taxon>Bacillota</taxon>
        <taxon>Clostridia</taxon>
        <taxon>Eubacteriales</taxon>
        <taxon>Candidatus Coproplasma</taxon>
    </lineage>
</organism>
<dbReference type="SUPFAM" id="SSF56507">
    <property type="entry name" value="Methionine synthase activation domain-like"/>
    <property type="match status" value="1"/>
</dbReference>
<dbReference type="InterPro" id="IPR004223">
    <property type="entry name" value="VitB12-dep_Met_synth_activ_dom"/>
</dbReference>
<dbReference type="Proteomes" id="UP000823913">
    <property type="component" value="Unassembled WGS sequence"/>
</dbReference>
<reference evidence="2" key="2">
    <citation type="journal article" date="2021" name="PeerJ">
        <title>Extensive microbial diversity within the chicken gut microbiome revealed by metagenomics and culture.</title>
        <authorList>
            <person name="Gilroy R."/>
            <person name="Ravi A."/>
            <person name="Getino M."/>
            <person name="Pursley I."/>
            <person name="Horton D.L."/>
            <person name="Alikhan N.F."/>
            <person name="Baker D."/>
            <person name="Gharbi K."/>
            <person name="Hall N."/>
            <person name="Watson M."/>
            <person name="Adriaenssens E.M."/>
            <person name="Foster-Nyarko E."/>
            <person name="Jarju S."/>
            <person name="Secka A."/>
            <person name="Antonio M."/>
            <person name="Oren A."/>
            <person name="Chaudhuri R.R."/>
            <person name="La Ragione R."/>
            <person name="Hildebrand F."/>
            <person name="Pallen M.J."/>
        </authorList>
    </citation>
    <scope>NUCLEOTIDE SEQUENCE</scope>
    <source>
        <strain evidence="2">ChiW16-3235</strain>
    </source>
</reference>
<proteinExistence type="predicted"/>
<protein>
    <submittedName>
        <fullName evidence="2">Vitamin B12 dependent methionine synthase activation subunit</fullName>
    </submittedName>
</protein>
<sequence length="200" mass="21739">MKVLTGRIHKIDRREALRYLGYTPSVRDMEGVNALIDECESLVLQAQDLKAVYSLFDVSRGDMLDLGFARTRSCDLEKYLSGCDRLALFAATAGAGIDRLIARYNRLSPARAAVVQALGAALVEQWCDDVHAGLTAQYGANTARFSCGFGDLPLSLQRDIFVALDVTKKIGVTLSDDCFMTPTKSVTAIVGIKNDVQAKA</sequence>
<dbReference type="Gene3D" id="3.40.109.40">
    <property type="match status" value="1"/>
</dbReference>
<evidence type="ECO:0000259" key="1">
    <source>
        <dbReference type="Pfam" id="PF02965"/>
    </source>
</evidence>
<evidence type="ECO:0000313" key="2">
    <source>
        <dbReference type="EMBL" id="HIR66995.1"/>
    </source>
</evidence>
<name>A0A9D1J912_9FIRM</name>
<dbReference type="InterPro" id="IPR037010">
    <property type="entry name" value="VitB12-dep_Met_synth_activ_sf"/>
</dbReference>
<dbReference type="Pfam" id="PF02965">
    <property type="entry name" value="Met_synt_B12"/>
    <property type="match status" value="1"/>
</dbReference>
<comment type="caution">
    <text evidence="2">The sequence shown here is derived from an EMBL/GenBank/DDBJ whole genome shotgun (WGS) entry which is preliminary data.</text>
</comment>
<gene>
    <name evidence="2" type="ORF">IAB94_02970</name>
</gene>
<accession>A0A9D1J912</accession>
<dbReference type="EMBL" id="DVHK01000070">
    <property type="protein sequence ID" value="HIR66995.1"/>
    <property type="molecule type" value="Genomic_DNA"/>
</dbReference>